<evidence type="ECO:0008006" key="4">
    <source>
        <dbReference type="Google" id="ProtNLM"/>
    </source>
</evidence>
<proteinExistence type="predicted"/>
<accession>A0A3P5YT96</accession>
<gene>
    <name evidence="3" type="ORF">BRAA05T20711Z</name>
    <name evidence="2" type="ORF">BRAPAZ1V2_A05P18790.2</name>
</gene>
<evidence type="ECO:0000256" key="1">
    <source>
        <dbReference type="SAM" id="SignalP"/>
    </source>
</evidence>
<evidence type="ECO:0000313" key="2">
    <source>
        <dbReference type="EMBL" id="CAG7875358.1"/>
    </source>
</evidence>
<organism evidence="3">
    <name type="scientific">Brassica campestris</name>
    <name type="common">Field mustard</name>
    <dbReference type="NCBI Taxonomy" id="3711"/>
    <lineage>
        <taxon>Eukaryota</taxon>
        <taxon>Viridiplantae</taxon>
        <taxon>Streptophyta</taxon>
        <taxon>Embryophyta</taxon>
        <taxon>Tracheophyta</taxon>
        <taxon>Spermatophyta</taxon>
        <taxon>Magnoliopsida</taxon>
        <taxon>eudicotyledons</taxon>
        <taxon>Gunneridae</taxon>
        <taxon>Pentapetalae</taxon>
        <taxon>rosids</taxon>
        <taxon>malvids</taxon>
        <taxon>Brassicales</taxon>
        <taxon>Brassicaceae</taxon>
        <taxon>Brassiceae</taxon>
        <taxon>Brassica</taxon>
    </lineage>
</organism>
<feature type="signal peptide" evidence="1">
    <location>
        <begin position="1"/>
        <end position="26"/>
    </location>
</feature>
<reference evidence="3" key="1">
    <citation type="submission" date="2018-11" db="EMBL/GenBank/DDBJ databases">
        <authorList>
            <consortium name="Genoscope - CEA"/>
            <person name="William W."/>
        </authorList>
    </citation>
    <scope>NUCLEOTIDE SEQUENCE</scope>
</reference>
<sequence length="82" mass="8835">MATEKFSSLLLLSMMVFALIILPIDSAVPGKLYYKCMPDGCTLTPPCAAKCESMGFQNAGECRIYSYGGVCCCQCTDKACIN</sequence>
<evidence type="ECO:0000313" key="3">
    <source>
        <dbReference type="EMBL" id="VDC70997.1"/>
    </source>
</evidence>
<dbReference type="Gramene" id="A05p18790.2_BraZ1">
    <property type="protein sequence ID" value="A05p18790.2_BraZ1.CDS"/>
    <property type="gene ID" value="A05g18790.2_BraZ1"/>
</dbReference>
<name>A0A3P5YT96_BRACM</name>
<dbReference type="AlphaFoldDB" id="A0A3P5YT96"/>
<feature type="chain" id="PRO_5039801544" description="Knottin scorpion toxin-like domain-containing protein" evidence="1">
    <location>
        <begin position="27"/>
        <end position="82"/>
    </location>
</feature>
<protein>
    <recommendedName>
        <fullName evidence="4">Knottin scorpion toxin-like domain-containing protein</fullName>
    </recommendedName>
</protein>
<dbReference type="Proteomes" id="UP000694005">
    <property type="component" value="Chromosome A05"/>
</dbReference>
<dbReference type="EMBL" id="LR031570">
    <property type="protein sequence ID" value="VDC70997.1"/>
    <property type="molecule type" value="Genomic_DNA"/>
</dbReference>
<dbReference type="EMBL" id="LS974621">
    <property type="protein sequence ID" value="CAG7875358.1"/>
    <property type="molecule type" value="Genomic_DNA"/>
</dbReference>
<keyword evidence="1" id="KW-0732">Signal</keyword>